<dbReference type="PANTHER" id="PTHR38760">
    <property type="entry name" value="ADENYLATE CYCLASE"/>
    <property type="match status" value="1"/>
</dbReference>
<gene>
    <name evidence="2" type="ORF">FLL46_08390</name>
</gene>
<evidence type="ECO:0000313" key="2">
    <source>
        <dbReference type="EMBL" id="TQV88529.1"/>
    </source>
</evidence>
<name>A0A545UGD7_9GAMM</name>
<protein>
    <submittedName>
        <fullName evidence="2">Class I adenylate cyclase</fullName>
    </submittedName>
</protein>
<comment type="caution">
    <text evidence="2">The sequence shown here is derived from an EMBL/GenBank/DDBJ whole genome shotgun (WGS) entry which is preliminary data.</text>
</comment>
<dbReference type="GO" id="GO:0004016">
    <property type="term" value="F:adenylate cyclase activity"/>
    <property type="evidence" value="ECO:0007669"/>
    <property type="project" value="InterPro"/>
</dbReference>
<dbReference type="OrthoDB" id="5571448at2"/>
<accession>A0A545UGD7</accession>
<feature type="domain" description="Adenylate cyclase class-I N-terminal" evidence="1">
    <location>
        <begin position="11"/>
        <end position="205"/>
    </location>
</feature>
<keyword evidence="3" id="KW-1185">Reference proteome</keyword>
<evidence type="ECO:0000259" key="1">
    <source>
        <dbReference type="Pfam" id="PF12633"/>
    </source>
</evidence>
<dbReference type="PIRSF" id="PIRSF001444">
    <property type="entry name" value="Adenylate_cycl"/>
    <property type="match status" value="1"/>
</dbReference>
<evidence type="ECO:0000313" key="3">
    <source>
        <dbReference type="Proteomes" id="UP000315439"/>
    </source>
</evidence>
<dbReference type="InterPro" id="IPR024685">
    <property type="entry name" value="Adenylate_cyclase_1_N"/>
</dbReference>
<proteinExistence type="predicted"/>
<dbReference type="AlphaFoldDB" id="A0A545UGD7"/>
<sequence length="922" mass="107864">MTKQEIDPKQIKLITSRFVQLSEARLNRMLSGFSFSQSDYIKLLPFLFHVNHPLLPGYVDKSTPCGIPNYYPTALEKKILKTVSRSYKYQSRAYLKYDVVGLYLMGSTGTLAQSVRSDLDLWICVTEHFDKPQLTKLQKKAGLIGEWLAGVGVELNCFVVHKDDFAQRASKSLSKESCGDTQNYLLLDEFYRTAIWLCGRMPLWWLVPPGEDHSQYSKRLLTNKHVDFADWLDFGEVSEIPASEYFSAALWQMYKAIESPYKSSVKLLILEIYARHFPQTGLLSANYKQLIYDGEDELKKLDPYMMILEYAEDFLKKQPQRLEFLRRAFYLKAGSKIQLNKQNKKNWRYQQLRELVMHWGWKQSRLDYLNDRLNWKVDAVIKERQDLVRELTHSYHFLSNFARVQGVRDQVSQNELASLGRKLYAVFERRASKIDRVNTGIAKDITEAAITIHQKAENEWVLYLGLITQKQLAIRPSAHTANCFFDILAWCVCNHVVTRKTNYKVYAKSSYFDHELAQGIVKDLFSMVDLQKESYLDDDTFQSPAKLIKLGIYLNTQQDPLTKEKKMDVYSIGGNSDFFNWGESQVNMVEQFNTFCINSWGEYSSKQYNGVFSWIDFFVDNRAIINDDNMIFFCRGLPSTAKVQERITGLLGQWNRLILNSERKSKFYSFLMSMGGGFLKLDFTRNRLQFKNFKQTKRFLMALSERPKNDINYVLDDNLIISPAIKKIINKPVASEKNCYLIQHAGERYDIIIKEPSGHLFYHQQQGIYLQNLISHYQQFFDSIDRRSGFLQPESSACQFWHLDESLSNDPGRFKRLKLSERTISEDYWLVQAIATTDSEGKTCFDLYCGETQYCYRDYGELVFRKLAQFVLKKRKSKQRYPIFITDIDLSLVQQEPTTIEYLQYKRVLEQKLQRALTQITK</sequence>
<organism evidence="2 3">
    <name type="scientific">Aliikangiella coralliicola</name>
    <dbReference type="NCBI Taxonomy" id="2592383"/>
    <lineage>
        <taxon>Bacteria</taxon>
        <taxon>Pseudomonadati</taxon>
        <taxon>Pseudomonadota</taxon>
        <taxon>Gammaproteobacteria</taxon>
        <taxon>Oceanospirillales</taxon>
        <taxon>Pleioneaceae</taxon>
        <taxon>Aliikangiella</taxon>
    </lineage>
</organism>
<dbReference type="InterPro" id="IPR000274">
    <property type="entry name" value="Adenylate_cyclase_1"/>
</dbReference>
<dbReference type="RefSeq" id="WP_142893037.1">
    <property type="nucleotide sequence ID" value="NZ_ML660162.1"/>
</dbReference>
<dbReference type="GO" id="GO:0006171">
    <property type="term" value="P:cAMP biosynthetic process"/>
    <property type="evidence" value="ECO:0007669"/>
    <property type="project" value="InterPro"/>
</dbReference>
<dbReference type="Pfam" id="PF01295">
    <property type="entry name" value="Adenylate_cycl"/>
    <property type="match status" value="1"/>
</dbReference>
<dbReference type="PANTHER" id="PTHR38760:SF1">
    <property type="entry name" value="ADENYLATE CYCLASE"/>
    <property type="match status" value="1"/>
</dbReference>
<reference evidence="2 3" key="1">
    <citation type="submission" date="2019-07" db="EMBL/GenBank/DDBJ databases">
        <title>Draft genome for Aliikangiella sp. M105.</title>
        <authorList>
            <person name="Wang G."/>
        </authorList>
    </citation>
    <scope>NUCLEOTIDE SEQUENCE [LARGE SCALE GENOMIC DNA]</scope>
    <source>
        <strain evidence="2 3">M105</strain>
    </source>
</reference>
<dbReference type="Proteomes" id="UP000315439">
    <property type="component" value="Unassembled WGS sequence"/>
</dbReference>
<dbReference type="Pfam" id="PF12633">
    <property type="entry name" value="Adenyl_cycl_N"/>
    <property type="match status" value="1"/>
</dbReference>
<dbReference type="EMBL" id="VIKS01000004">
    <property type="protein sequence ID" value="TQV88529.1"/>
    <property type="molecule type" value="Genomic_DNA"/>
</dbReference>